<dbReference type="STRING" id="478744.SAMN05444359_12865"/>
<dbReference type="RefSeq" id="WP_090172239.1">
    <property type="nucleotide sequence ID" value="NZ_FOFB01000028.1"/>
</dbReference>
<name>A0A1H9MDH4_9BACT</name>
<dbReference type="Proteomes" id="UP000199021">
    <property type="component" value="Unassembled WGS sequence"/>
</dbReference>
<protein>
    <submittedName>
        <fullName evidence="1">Uncharacterized protein</fullName>
    </submittedName>
</protein>
<dbReference type="InParanoid" id="A0A1H9MDH4"/>
<keyword evidence="2" id="KW-1185">Reference proteome</keyword>
<sequence>MDFFKRFKAVWKFIRTGEKTFYDLNGEEIDRRIVDFIKAQQDEKPDASVPSYSIDEAPKDKGMPLSPMVLAVYRAFDGWDQEEFIKSMVVQLSEFVLEWSDIIEEMPEKRPVWNIDLEYSLQQSPVTGSFFGSFKSSPDEKDSYEEAGRTMDMSDDFYAVSEVHLPFLDFLFQLEEAVIEDEKWRRVTYRDNDAVPGYTTLANNILSSGYLALEKSISIIQERGVFNSPGYAQDLRFTVGEHDCDKSILFILNVNG</sequence>
<reference evidence="2" key="1">
    <citation type="submission" date="2016-10" db="EMBL/GenBank/DDBJ databases">
        <authorList>
            <person name="Varghese N."/>
            <person name="Submissions S."/>
        </authorList>
    </citation>
    <scope>NUCLEOTIDE SEQUENCE [LARGE SCALE GENOMIC DNA]</scope>
    <source>
        <strain evidence="2">DSM 24740</strain>
    </source>
</reference>
<proteinExistence type="predicted"/>
<accession>A0A1H9MDH4</accession>
<evidence type="ECO:0000313" key="2">
    <source>
        <dbReference type="Proteomes" id="UP000199021"/>
    </source>
</evidence>
<organism evidence="1 2">
    <name type="scientific">Neolewinella agarilytica</name>
    <dbReference type="NCBI Taxonomy" id="478744"/>
    <lineage>
        <taxon>Bacteria</taxon>
        <taxon>Pseudomonadati</taxon>
        <taxon>Bacteroidota</taxon>
        <taxon>Saprospiria</taxon>
        <taxon>Saprospirales</taxon>
        <taxon>Lewinellaceae</taxon>
        <taxon>Neolewinella</taxon>
    </lineage>
</organism>
<gene>
    <name evidence="1" type="ORF">SAMN05444359_12865</name>
</gene>
<dbReference type="AlphaFoldDB" id="A0A1H9MDH4"/>
<evidence type="ECO:0000313" key="1">
    <source>
        <dbReference type="EMBL" id="SER21738.1"/>
    </source>
</evidence>
<dbReference type="EMBL" id="FOFB01000028">
    <property type="protein sequence ID" value="SER21738.1"/>
    <property type="molecule type" value="Genomic_DNA"/>
</dbReference>